<accession>A0A9X4H566</accession>
<organism evidence="1 2">
    <name type="scientific">Pelotomaculum isophthalicicum JI</name>
    <dbReference type="NCBI Taxonomy" id="947010"/>
    <lineage>
        <taxon>Bacteria</taxon>
        <taxon>Bacillati</taxon>
        <taxon>Bacillota</taxon>
        <taxon>Clostridia</taxon>
        <taxon>Eubacteriales</taxon>
        <taxon>Desulfotomaculaceae</taxon>
        <taxon>Pelotomaculum</taxon>
    </lineage>
</organism>
<dbReference type="AlphaFoldDB" id="A0A9X4H566"/>
<reference evidence="1" key="1">
    <citation type="submission" date="2022-02" db="EMBL/GenBank/DDBJ databases">
        <authorList>
            <person name="Leng L."/>
        </authorList>
    </citation>
    <scope>NUCLEOTIDE SEQUENCE</scope>
    <source>
        <strain evidence="1">JI</strain>
    </source>
</reference>
<name>A0A9X4H566_9FIRM</name>
<comment type="caution">
    <text evidence="1">The sequence shown here is derived from an EMBL/GenBank/DDBJ whole genome shotgun (WGS) entry which is preliminary data.</text>
</comment>
<protein>
    <submittedName>
        <fullName evidence="1">Virulence protein</fullName>
    </submittedName>
</protein>
<dbReference type="EMBL" id="JAKOAV010000029">
    <property type="protein sequence ID" value="MDF9409378.1"/>
    <property type="molecule type" value="Genomic_DNA"/>
</dbReference>
<dbReference type="RefSeq" id="WP_277444845.1">
    <property type="nucleotide sequence ID" value="NZ_JAKOAV010000029.1"/>
</dbReference>
<dbReference type="Proteomes" id="UP001154312">
    <property type="component" value="Unassembled WGS sequence"/>
</dbReference>
<gene>
    <name evidence="1" type="ORF">L7E55_13605</name>
</gene>
<evidence type="ECO:0000313" key="1">
    <source>
        <dbReference type="EMBL" id="MDF9409378.1"/>
    </source>
</evidence>
<proteinExistence type="predicted"/>
<keyword evidence="2" id="KW-1185">Reference proteome</keyword>
<evidence type="ECO:0000313" key="2">
    <source>
        <dbReference type="Proteomes" id="UP001154312"/>
    </source>
</evidence>
<sequence length="267" mass="29676">MQINYNVTGTKRKSLVGAISQELNAPTKYLGAPTFAYEVGGYHIDKNGMLRGDDNPGLVADLQGLHDFKAITEEYDTPLPEAEQVPEDVQIPYEAALGGRVSPYCDYEEPPAYGEPEQADSLETNLLTIEMPRSTFTDMALENLKRLVESKASLIQKALGTDCSTIITGEETISFPWFQGELASYEVKAYTHFVTALCEMAKTQQRVNATEKQVENEKYAFRCFLIRLGFVGTEYKMERKILLKNLSGNSAFKNGAPTKAEEVTADE</sequence>